<dbReference type="InterPro" id="IPR011990">
    <property type="entry name" value="TPR-like_helical_dom_sf"/>
</dbReference>
<sequence>MPVSVLPLFDLTPDEKQSSLRELFDMIEEIRRIIAGPAPLSVFDWSEALRLLKDAFVLANDTHEWYDDVRLATLFLYKGDCFRGLGRVREARDAYQAALQVETRSYEDEGSRLNAIDRLTDLDTFMEDAKARRKAGLWHALNHSNGNPDLSILGYETELWDPEPALRVQSVERWPAKVTTCIGGQVSWLKTDGYGFAQEKAPLLRSRRGQQIAPCLITTAA</sequence>
<comment type="caution">
    <text evidence="1">The sequence shown here is derived from an EMBL/GenBank/DDBJ whole genome shotgun (WGS) entry which is preliminary data.</text>
</comment>
<reference evidence="1" key="1">
    <citation type="submission" date="2021-03" db="EMBL/GenBank/DDBJ databases">
        <title>Revisited historic fungal species revealed as producer of novel bioactive compounds through whole genome sequencing and comparative genomics.</title>
        <authorList>
            <person name="Vignolle G.A."/>
            <person name="Hochenegger N."/>
            <person name="Mach R.L."/>
            <person name="Mach-Aigner A.R."/>
            <person name="Javad Rahimi M."/>
            <person name="Salim K.A."/>
            <person name="Chan C.M."/>
            <person name="Lim L.B.L."/>
            <person name="Cai F."/>
            <person name="Druzhinina I.S."/>
            <person name="U'Ren J.M."/>
            <person name="Derntl C."/>
        </authorList>
    </citation>
    <scope>NUCLEOTIDE SEQUENCE</scope>
    <source>
        <strain evidence="1">TUCIM 5799</strain>
    </source>
</reference>
<dbReference type="EMBL" id="JAFIMR010000012">
    <property type="protein sequence ID" value="KAI1871717.1"/>
    <property type="molecule type" value="Genomic_DNA"/>
</dbReference>
<organism evidence="1 2">
    <name type="scientific">Neoarthrinium moseri</name>
    <dbReference type="NCBI Taxonomy" id="1658444"/>
    <lineage>
        <taxon>Eukaryota</taxon>
        <taxon>Fungi</taxon>
        <taxon>Dikarya</taxon>
        <taxon>Ascomycota</taxon>
        <taxon>Pezizomycotina</taxon>
        <taxon>Sordariomycetes</taxon>
        <taxon>Xylariomycetidae</taxon>
        <taxon>Amphisphaeriales</taxon>
        <taxon>Apiosporaceae</taxon>
        <taxon>Neoarthrinium</taxon>
    </lineage>
</organism>
<accession>A0A9P9WMU2</accession>
<evidence type="ECO:0000313" key="2">
    <source>
        <dbReference type="Proteomes" id="UP000829685"/>
    </source>
</evidence>
<name>A0A9P9WMU2_9PEZI</name>
<dbReference type="Proteomes" id="UP000829685">
    <property type="component" value="Unassembled WGS sequence"/>
</dbReference>
<gene>
    <name evidence="1" type="ORF">JX265_005703</name>
</gene>
<dbReference type="AlphaFoldDB" id="A0A9P9WMU2"/>
<evidence type="ECO:0008006" key="3">
    <source>
        <dbReference type="Google" id="ProtNLM"/>
    </source>
</evidence>
<evidence type="ECO:0000313" key="1">
    <source>
        <dbReference type="EMBL" id="KAI1871717.1"/>
    </source>
</evidence>
<protein>
    <recommendedName>
        <fullName evidence="3">Tetratricopeptide repeat protein</fullName>
    </recommendedName>
</protein>
<keyword evidence="2" id="KW-1185">Reference proteome</keyword>
<dbReference type="SUPFAM" id="SSF48452">
    <property type="entry name" value="TPR-like"/>
    <property type="match status" value="1"/>
</dbReference>
<proteinExistence type="predicted"/>